<feature type="transmembrane region" description="Helical" evidence="7">
    <location>
        <begin position="31"/>
        <end position="55"/>
    </location>
</feature>
<name>A0ABV7YJ80_9ACTN</name>
<dbReference type="InterPro" id="IPR010290">
    <property type="entry name" value="TM_effector"/>
</dbReference>
<feature type="transmembrane region" description="Helical" evidence="7">
    <location>
        <begin position="329"/>
        <end position="350"/>
    </location>
</feature>
<dbReference type="RefSeq" id="WP_205119018.1">
    <property type="nucleotide sequence ID" value="NZ_JAFBCM010000001.1"/>
</dbReference>
<dbReference type="Proteomes" id="UP001595699">
    <property type="component" value="Unassembled WGS sequence"/>
</dbReference>
<evidence type="ECO:0000256" key="5">
    <source>
        <dbReference type="ARBA" id="ARBA00022989"/>
    </source>
</evidence>
<proteinExistence type="predicted"/>
<evidence type="ECO:0000313" key="10">
    <source>
        <dbReference type="Proteomes" id="UP001595699"/>
    </source>
</evidence>
<dbReference type="Gene3D" id="1.20.1250.20">
    <property type="entry name" value="MFS general substrate transporter like domains"/>
    <property type="match status" value="1"/>
</dbReference>
<keyword evidence="10" id="KW-1185">Reference proteome</keyword>
<gene>
    <name evidence="9" type="ORF">ACFOUW_27810</name>
</gene>
<keyword evidence="4 7" id="KW-0812">Transmembrane</keyword>
<dbReference type="Pfam" id="PF05977">
    <property type="entry name" value="MFS_3"/>
    <property type="match status" value="1"/>
</dbReference>
<feature type="transmembrane region" description="Helical" evidence="7">
    <location>
        <begin position="279"/>
        <end position="298"/>
    </location>
</feature>
<accession>A0ABV7YJ80</accession>
<evidence type="ECO:0000256" key="3">
    <source>
        <dbReference type="ARBA" id="ARBA00022475"/>
    </source>
</evidence>
<feature type="transmembrane region" description="Helical" evidence="7">
    <location>
        <begin position="305"/>
        <end position="323"/>
    </location>
</feature>
<evidence type="ECO:0000256" key="1">
    <source>
        <dbReference type="ARBA" id="ARBA00004651"/>
    </source>
</evidence>
<feature type="transmembrane region" description="Helical" evidence="7">
    <location>
        <begin position="94"/>
        <end position="114"/>
    </location>
</feature>
<evidence type="ECO:0000256" key="6">
    <source>
        <dbReference type="ARBA" id="ARBA00023136"/>
    </source>
</evidence>
<evidence type="ECO:0000259" key="8">
    <source>
        <dbReference type="PROSITE" id="PS50850"/>
    </source>
</evidence>
<keyword evidence="6 7" id="KW-0472">Membrane</keyword>
<feature type="transmembrane region" description="Helical" evidence="7">
    <location>
        <begin position="391"/>
        <end position="416"/>
    </location>
</feature>
<dbReference type="CDD" id="cd06173">
    <property type="entry name" value="MFS_MefA_like"/>
    <property type="match status" value="1"/>
</dbReference>
<keyword evidence="2" id="KW-0813">Transport</keyword>
<dbReference type="PANTHER" id="PTHR23513:SF11">
    <property type="entry name" value="STAPHYLOFERRIN A TRANSPORTER"/>
    <property type="match status" value="1"/>
</dbReference>
<feature type="transmembrane region" description="Helical" evidence="7">
    <location>
        <begin position="362"/>
        <end position="385"/>
    </location>
</feature>
<dbReference type="EMBL" id="JBHRZH010000031">
    <property type="protein sequence ID" value="MFC3764676.1"/>
    <property type="molecule type" value="Genomic_DNA"/>
</dbReference>
<dbReference type="SUPFAM" id="SSF103473">
    <property type="entry name" value="MFS general substrate transporter"/>
    <property type="match status" value="1"/>
</dbReference>
<organism evidence="9 10">
    <name type="scientific">Tenggerimyces flavus</name>
    <dbReference type="NCBI Taxonomy" id="1708749"/>
    <lineage>
        <taxon>Bacteria</taxon>
        <taxon>Bacillati</taxon>
        <taxon>Actinomycetota</taxon>
        <taxon>Actinomycetes</taxon>
        <taxon>Propionibacteriales</taxon>
        <taxon>Nocardioidaceae</taxon>
        <taxon>Tenggerimyces</taxon>
    </lineage>
</organism>
<dbReference type="InterPro" id="IPR020846">
    <property type="entry name" value="MFS_dom"/>
</dbReference>
<evidence type="ECO:0000313" key="9">
    <source>
        <dbReference type="EMBL" id="MFC3764676.1"/>
    </source>
</evidence>
<evidence type="ECO:0000256" key="2">
    <source>
        <dbReference type="ARBA" id="ARBA00022448"/>
    </source>
</evidence>
<evidence type="ECO:0000256" key="7">
    <source>
        <dbReference type="SAM" id="Phobius"/>
    </source>
</evidence>
<feature type="transmembrane region" description="Helical" evidence="7">
    <location>
        <begin position="120"/>
        <end position="141"/>
    </location>
</feature>
<dbReference type="PROSITE" id="PS50850">
    <property type="entry name" value="MFS"/>
    <property type="match status" value="1"/>
</dbReference>
<feature type="transmembrane region" description="Helical" evidence="7">
    <location>
        <begin position="187"/>
        <end position="207"/>
    </location>
</feature>
<sequence length="458" mass="47449">MTSQTETPTQDRAARWLRGPLRPFRNGQYRLLNGSVVFALVAGGTWIIALVWQVIAWGGGAAELSLVSTSGAVGMIAASLLGGVIADRIPQRRILLVVTAVRLVAIGTVAALALTGFLQVWMLAIVAFVIGVGNGFTFPAYSALLPMIVPEEDLLAVNGLEGAMRPVIGQVAGPALASAVVAAASPAAAIALVALFELAGLLCLIAMKPVALRRESEGHSAGALLTDLREGVQYMTRTAWLAATILFAAVLILLIMGPIEVLIPFLLKDRAGGGPGDHAIVLAAFGIGGTLGSLGMATRKLPRRYLTVMVSLWGLGCLPLVVVGVATNVWVIAGAVFVVGALFSAPMVIWGTLLQRRVPPALLGRVSSLDFFVSLVFMPVSIAMAGPVSKAIGLSTVFLIAGVVPLLLAVVAIVVAKLPQDEIAHPLDTEPVAEPKLASVTELPVRDDCDGVPCAQAA</sequence>
<feature type="transmembrane region" description="Helical" evidence="7">
    <location>
        <begin position="61"/>
        <end position="82"/>
    </location>
</feature>
<evidence type="ECO:0000256" key="4">
    <source>
        <dbReference type="ARBA" id="ARBA00022692"/>
    </source>
</evidence>
<feature type="domain" description="Major facilitator superfamily (MFS) profile" evidence="8">
    <location>
        <begin position="1"/>
        <end position="420"/>
    </location>
</feature>
<dbReference type="InterPro" id="IPR036259">
    <property type="entry name" value="MFS_trans_sf"/>
</dbReference>
<dbReference type="PANTHER" id="PTHR23513">
    <property type="entry name" value="INTEGRAL MEMBRANE EFFLUX PROTEIN-RELATED"/>
    <property type="match status" value="1"/>
</dbReference>
<comment type="caution">
    <text evidence="9">The sequence shown here is derived from an EMBL/GenBank/DDBJ whole genome shotgun (WGS) entry which is preliminary data.</text>
</comment>
<keyword evidence="5 7" id="KW-1133">Transmembrane helix</keyword>
<comment type="subcellular location">
    <subcellularLocation>
        <location evidence="1">Cell membrane</location>
        <topology evidence="1">Multi-pass membrane protein</topology>
    </subcellularLocation>
</comment>
<protein>
    <submittedName>
        <fullName evidence="9">MFS transporter</fullName>
    </submittedName>
</protein>
<reference evidence="10" key="1">
    <citation type="journal article" date="2019" name="Int. J. Syst. Evol. Microbiol.">
        <title>The Global Catalogue of Microorganisms (GCM) 10K type strain sequencing project: providing services to taxonomists for standard genome sequencing and annotation.</title>
        <authorList>
            <consortium name="The Broad Institute Genomics Platform"/>
            <consortium name="The Broad Institute Genome Sequencing Center for Infectious Disease"/>
            <person name="Wu L."/>
            <person name="Ma J."/>
        </authorList>
    </citation>
    <scope>NUCLEOTIDE SEQUENCE [LARGE SCALE GENOMIC DNA]</scope>
    <source>
        <strain evidence="10">CGMCC 4.7241</strain>
    </source>
</reference>
<feature type="transmembrane region" description="Helical" evidence="7">
    <location>
        <begin position="239"/>
        <end position="259"/>
    </location>
</feature>
<keyword evidence="3" id="KW-1003">Cell membrane</keyword>